<evidence type="ECO:0000313" key="2">
    <source>
        <dbReference type="Proteomes" id="UP000464865"/>
    </source>
</evidence>
<organism evidence="1 2">
    <name type="scientific">Rhizobium oryzihabitans</name>
    <dbReference type="NCBI Taxonomy" id="2267833"/>
    <lineage>
        <taxon>Bacteria</taxon>
        <taxon>Pseudomonadati</taxon>
        <taxon>Pseudomonadota</taxon>
        <taxon>Alphaproteobacteria</taxon>
        <taxon>Hyphomicrobiales</taxon>
        <taxon>Rhizobiaceae</taxon>
        <taxon>Rhizobium/Agrobacterium group</taxon>
        <taxon>Rhizobium</taxon>
    </lineage>
</organism>
<sequence length="101" mass="10875">MKPESLTTLVKMTNTSANAASILCALRKSGHAKEVEYPSTTGSGEIKTFTSLTDEGLAFGINRSSDHPFKTEARFYPDKFPALLAVVATQIKAEAEKLLIA</sequence>
<evidence type="ECO:0000313" key="1">
    <source>
        <dbReference type="EMBL" id="QIB38096.1"/>
    </source>
</evidence>
<dbReference type="EMBL" id="CP048632">
    <property type="protein sequence ID" value="QIB38096.1"/>
    <property type="molecule type" value="Genomic_DNA"/>
</dbReference>
<dbReference type="RefSeq" id="WP_164056278.1">
    <property type="nucleotide sequence ID" value="NZ_CP048632.1"/>
</dbReference>
<proteinExistence type="predicted"/>
<protein>
    <submittedName>
        <fullName evidence="1">Uncharacterized protein</fullName>
    </submittedName>
</protein>
<dbReference type="AlphaFoldDB" id="A0A7L5BH51"/>
<dbReference type="Proteomes" id="UP000464865">
    <property type="component" value="Chromosome M15-11"/>
</dbReference>
<reference evidence="1 2" key="1">
    <citation type="submission" date="2020-02" db="EMBL/GenBank/DDBJ databases">
        <title>Plant-Promoting Endophytic Bacterium Rhizobium oryzihabitans sp. nov., Isolated from the Root of Rice.</title>
        <authorList>
            <person name="zhao J."/>
            <person name="Zhang G."/>
        </authorList>
    </citation>
    <scope>NUCLEOTIDE SEQUENCE [LARGE SCALE GENOMIC DNA]</scope>
    <source>
        <strain evidence="1 2">M15</strain>
    </source>
</reference>
<accession>A0A7L5BH51</accession>
<name>A0A7L5BH51_9HYPH</name>
<dbReference type="KEGG" id="roy:G3A56_08935"/>
<gene>
    <name evidence="1" type="ORF">G3A56_08935</name>
</gene>
<keyword evidence="2" id="KW-1185">Reference proteome</keyword>